<keyword evidence="8" id="KW-1185">Reference proteome</keyword>
<evidence type="ECO:0000313" key="8">
    <source>
        <dbReference type="Proteomes" id="UP000261905"/>
    </source>
</evidence>
<dbReference type="Gene3D" id="1.50.10.100">
    <property type="entry name" value="Chondroitin AC/alginate lyase"/>
    <property type="match status" value="1"/>
</dbReference>
<evidence type="ECO:0000256" key="3">
    <source>
        <dbReference type="ARBA" id="ARBA00022764"/>
    </source>
</evidence>
<evidence type="ECO:0000313" key="7">
    <source>
        <dbReference type="EMBL" id="REK71632.1"/>
    </source>
</evidence>
<accession>A0A371P6T2</accession>
<evidence type="ECO:0000256" key="1">
    <source>
        <dbReference type="ARBA" id="ARBA00004418"/>
    </source>
</evidence>
<evidence type="ECO:0000256" key="2">
    <source>
        <dbReference type="ARBA" id="ARBA00022729"/>
    </source>
</evidence>
<keyword evidence="4" id="KW-0456">Lyase</keyword>
<evidence type="ECO:0000256" key="4">
    <source>
        <dbReference type="ARBA" id="ARBA00023239"/>
    </source>
</evidence>
<name>A0A371P6T2_9BACL</name>
<protein>
    <submittedName>
        <fullName evidence="7">Uncharacterized protein</fullName>
    </submittedName>
</protein>
<organism evidence="7 8">
    <name type="scientific">Paenibacillus paeoniae</name>
    <dbReference type="NCBI Taxonomy" id="2292705"/>
    <lineage>
        <taxon>Bacteria</taxon>
        <taxon>Bacillati</taxon>
        <taxon>Bacillota</taxon>
        <taxon>Bacilli</taxon>
        <taxon>Bacillales</taxon>
        <taxon>Paenibacillaceae</taxon>
        <taxon>Paenibacillus</taxon>
    </lineage>
</organism>
<evidence type="ECO:0000259" key="5">
    <source>
        <dbReference type="Pfam" id="PF07940"/>
    </source>
</evidence>
<dbReference type="PANTHER" id="PTHR39210">
    <property type="entry name" value="HEPARIN-SULFATE LYASE"/>
    <property type="match status" value="1"/>
</dbReference>
<comment type="caution">
    <text evidence="7">The sequence shown here is derived from an EMBL/GenBank/DDBJ whole genome shotgun (WGS) entry which is preliminary data.</text>
</comment>
<sequence length="459" mass="53152">MGKQSSNRRRTLRFYWSLKDRDFIVKACMQLWPEKVREVIRRAKLAADGTFVFTSRWDMEQCLEPVAFEGDIDWNYVRAGDAEWTYMLNRMSYMRDLGQAYWLTGEESYAEAYIQLLRDWCAHNSISLKDMEDSESRGYNVNARWRRIDASIRMGNWFKGYACVVFSKAWREERTELEELLKAQAERHGEFLHLAYTAFDVQSNWGFISANGLYQIGMMYPELKVSGQWKETALKRMEEMVAAQILGDGFHGEQSPQYHHEVLHHLFETLWLGELNGELVSKRLTDTLHAMLDASVAIAKPNRRQPMLSDSDDVDVRDKWCQGALLLGRQDLKTLSYPYPDYESLWYFGAKGAADYAELTGELPAYTSTWLHPSGLMMMRSGWGEHDDYMLMDGGHLALSGHGHDDLLHVELHARGKDFLVDTGRFTYKEGAERQYFKPSLQHNTLSVDGLPATEYIDT</sequence>
<dbReference type="Gene3D" id="2.70.98.70">
    <property type="match status" value="1"/>
</dbReference>
<dbReference type="Pfam" id="PF16889">
    <property type="entry name" value="Hepar_II_III_N"/>
    <property type="match status" value="1"/>
</dbReference>
<gene>
    <name evidence="7" type="ORF">DX130_21845</name>
</gene>
<dbReference type="GO" id="GO:0016829">
    <property type="term" value="F:lyase activity"/>
    <property type="evidence" value="ECO:0007669"/>
    <property type="project" value="UniProtKB-KW"/>
</dbReference>
<dbReference type="InterPro" id="IPR008929">
    <property type="entry name" value="Chondroitin_lyas"/>
</dbReference>
<feature type="domain" description="Heparin-sulfate lyase N-terminal" evidence="6">
    <location>
        <begin position="46"/>
        <end position="315"/>
    </location>
</feature>
<keyword evidence="3" id="KW-0574">Periplasm</keyword>
<dbReference type="GO" id="GO:0042597">
    <property type="term" value="C:periplasmic space"/>
    <property type="evidence" value="ECO:0007669"/>
    <property type="project" value="UniProtKB-SubCell"/>
</dbReference>
<dbReference type="Pfam" id="PF07940">
    <property type="entry name" value="Hepar_II_III_C"/>
    <property type="match status" value="1"/>
</dbReference>
<proteinExistence type="predicted"/>
<dbReference type="OrthoDB" id="7335480at2"/>
<feature type="domain" description="Heparinase II/III-like C-terminal" evidence="5">
    <location>
        <begin position="369"/>
        <end position="453"/>
    </location>
</feature>
<dbReference type="Proteomes" id="UP000261905">
    <property type="component" value="Unassembled WGS sequence"/>
</dbReference>
<dbReference type="PANTHER" id="PTHR39210:SF1">
    <property type="entry name" value="HEPARIN-SULFATE LYASE"/>
    <property type="match status" value="1"/>
</dbReference>
<dbReference type="SUPFAM" id="SSF48230">
    <property type="entry name" value="Chondroitin AC/alginate lyase"/>
    <property type="match status" value="1"/>
</dbReference>
<keyword evidence="2" id="KW-0732">Signal</keyword>
<dbReference type="EMBL" id="QUBQ01000005">
    <property type="protein sequence ID" value="REK71632.1"/>
    <property type="molecule type" value="Genomic_DNA"/>
</dbReference>
<reference evidence="7 8" key="1">
    <citation type="submission" date="2018-08" db="EMBL/GenBank/DDBJ databases">
        <title>Paenibacillus sp. M4BSY-1, whole genome shotgun sequence.</title>
        <authorList>
            <person name="Tuo L."/>
        </authorList>
    </citation>
    <scope>NUCLEOTIDE SEQUENCE [LARGE SCALE GENOMIC DNA]</scope>
    <source>
        <strain evidence="7 8">M4BSY-1</strain>
    </source>
</reference>
<dbReference type="AlphaFoldDB" id="A0A371P6T2"/>
<comment type="subcellular location">
    <subcellularLocation>
        <location evidence="1">Periplasm</location>
    </subcellularLocation>
</comment>
<dbReference type="InterPro" id="IPR031680">
    <property type="entry name" value="Hepar_II_III_N"/>
</dbReference>
<evidence type="ECO:0000259" key="6">
    <source>
        <dbReference type="Pfam" id="PF16889"/>
    </source>
</evidence>
<dbReference type="InterPro" id="IPR012480">
    <property type="entry name" value="Hepar_II_III_C"/>
</dbReference>